<feature type="chain" id="PRO_5026656393" evidence="1">
    <location>
        <begin position="18"/>
        <end position="69"/>
    </location>
</feature>
<evidence type="ECO:0000256" key="1">
    <source>
        <dbReference type="SAM" id="SignalP"/>
    </source>
</evidence>
<reference evidence="2 3" key="1">
    <citation type="submission" date="2019-11" db="EMBL/GenBank/DDBJ databases">
        <title>Type strains purchased from KCTC, JCM and DSMZ.</title>
        <authorList>
            <person name="Lu H."/>
        </authorList>
    </citation>
    <scope>NUCLEOTIDE SEQUENCE [LARGE SCALE GENOMIC DNA]</scope>
    <source>
        <strain evidence="2 3">JCM 31587</strain>
    </source>
</reference>
<comment type="caution">
    <text evidence="2">The sequence shown here is derived from an EMBL/GenBank/DDBJ whole genome shotgun (WGS) entry which is preliminary data.</text>
</comment>
<organism evidence="2 3">
    <name type="scientific">Massilia eburnea</name>
    <dbReference type="NCBI Taxonomy" id="1776165"/>
    <lineage>
        <taxon>Bacteria</taxon>
        <taxon>Pseudomonadati</taxon>
        <taxon>Pseudomonadota</taxon>
        <taxon>Betaproteobacteria</taxon>
        <taxon>Burkholderiales</taxon>
        <taxon>Oxalobacteraceae</taxon>
        <taxon>Telluria group</taxon>
        <taxon>Massilia</taxon>
    </lineage>
</organism>
<dbReference type="AlphaFoldDB" id="A0A6L6QAA1"/>
<sequence>MKARLAFLFLAASAAIAATGAFARPAWWYLYQSRIDGQRACSQTPLGKGWVQMAGPFKDAHCEKLVRPQ</sequence>
<dbReference type="OrthoDB" id="6089671at2"/>
<dbReference type="EMBL" id="WNKX01000001">
    <property type="protein sequence ID" value="MTW08999.1"/>
    <property type="molecule type" value="Genomic_DNA"/>
</dbReference>
<keyword evidence="3" id="KW-1185">Reference proteome</keyword>
<accession>A0A6L6QAA1</accession>
<keyword evidence="1" id="KW-0732">Signal</keyword>
<proteinExistence type="predicted"/>
<dbReference type="RefSeq" id="WP_155451995.1">
    <property type="nucleotide sequence ID" value="NZ_WNKX01000001.1"/>
</dbReference>
<dbReference type="Proteomes" id="UP000472320">
    <property type="component" value="Unassembled WGS sequence"/>
</dbReference>
<protein>
    <submittedName>
        <fullName evidence="2">Uncharacterized protein</fullName>
    </submittedName>
</protein>
<evidence type="ECO:0000313" key="2">
    <source>
        <dbReference type="EMBL" id="MTW08999.1"/>
    </source>
</evidence>
<evidence type="ECO:0000313" key="3">
    <source>
        <dbReference type="Proteomes" id="UP000472320"/>
    </source>
</evidence>
<feature type="signal peptide" evidence="1">
    <location>
        <begin position="1"/>
        <end position="17"/>
    </location>
</feature>
<name>A0A6L6QAA1_9BURK</name>
<gene>
    <name evidence="2" type="ORF">GM658_00145</name>
</gene>